<accession>A0A8H7EHT6</accession>
<dbReference type="GeneID" id="62203996"/>
<organism evidence="2 3">
    <name type="scientific">Alternaria burnsii</name>
    <dbReference type="NCBI Taxonomy" id="1187904"/>
    <lineage>
        <taxon>Eukaryota</taxon>
        <taxon>Fungi</taxon>
        <taxon>Dikarya</taxon>
        <taxon>Ascomycota</taxon>
        <taxon>Pezizomycotina</taxon>
        <taxon>Dothideomycetes</taxon>
        <taxon>Pleosporomycetidae</taxon>
        <taxon>Pleosporales</taxon>
        <taxon>Pleosporineae</taxon>
        <taxon>Pleosporaceae</taxon>
        <taxon>Alternaria</taxon>
        <taxon>Alternaria sect. Alternaria</taxon>
    </lineage>
</organism>
<feature type="region of interest" description="Disordered" evidence="1">
    <location>
        <begin position="1"/>
        <end position="21"/>
    </location>
</feature>
<sequence>MHHEGGLTKNGRGSGASQLHQREQPVFVPSHSLYTLLLALFLSASPLPPLAPGSLVLITAVRCIALSLSPVTRHTPTTQKRRTVLFFRSTTQTEPDSVAHCFLTWGC</sequence>
<reference evidence="2" key="1">
    <citation type="submission" date="2020-01" db="EMBL/GenBank/DDBJ databases">
        <authorList>
            <person name="Feng Z.H.Z."/>
        </authorList>
    </citation>
    <scope>NUCLEOTIDE SEQUENCE</scope>
    <source>
        <strain evidence="2">CBS107.38</strain>
    </source>
</reference>
<dbReference type="AlphaFoldDB" id="A0A8H7EHT6"/>
<evidence type="ECO:0000256" key="1">
    <source>
        <dbReference type="SAM" id="MobiDB-lite"/>
    </source>
</evidence>
<evidence type="ECO:0000313" key="2">
    <source>
        <dbReference type="EMBL" id="KAF7676266.1"/>
    </source>
</evidence>
<name>A0A8H7EHT6_9PLEO</name>
<comment type="caution">
    <text evidence="2">The sequence shown here is derived from an EMBL/GenBank/DDBJ whole genome shotgun (WGS) entry which is preliminary data.</text>
</comment>
<proteinExistence type="predicted"/>
<gene>
    <name evidence="2" type="ORF">GT037_005771</name>
</gene>
<dbReference type="EMBL" id="JAAABM010000007">
    <property type="protein sequence ID" value="KAF7676266.1"/>
    <property type="molecule type" value="Genomic_DNA"/>
</dbReference>
<evidence type="ECO:0000313" key="3">
    <source>
        <dbReference type="Proteomes" id="UP000596902"/>
    </source>
</evidence>
<keyword evidence="3" id="KW-1185">Reference proteome</keyword>
<dbReference type="RefSeq" id="XP_038786507.1">
    <property type="nucleotide sequence ID" value="XM_038930818.1"/>
</dbReference>
<dbReference type="Proteomes" id="UP000596902">
    <property type="component" value="Unassembled WGS sequence"/>
</dbReference>
<reference evidence="2" key="2">
    <citation type="submission" date="2020-08" db="EMBL/GenBank/DDBJ databases">
        <title>Draft Genome Sequence of Cumin Blight Pathogen Alternaria burnsii.</title>
        <authorList>
            <person name="Feng Z."/>
        </authorList>
    </citation>
    <scope>NUCLEOTIDE SEQUENCE</scope>
    <source>
        <strain evidence="2">CBS107.38</strain>
    </source>
</reference>
<protein>
    <submittedName>
        <fullName evidence="2">Uncharacterized protein</fullName>
    </submittedName>
</protein>